<reference evidence="1" key="1">
    <citation type="submission" date="2020-05" db="EMBL/GenBank/DDBJ databases">
        <title>Large-scale comparative analyses of tick genomes elucidate their genetic diversity and vector capacities.</title>
        <authorList>
            <person name="Jia N."/>
            <person name="Wang J."/>
            <person name="Shi W."/>
            <person name="Du L."/>
            <person name="Sun Y."/>
            <person name="Zhan W."/>
            <person name="Jiang J."/>
            <person name="Wang Q."/>
            <person name="Zhang B."/>
            <person name="Ji P."/>
            <person name="Sakyi L.B."/>
            <person name="Cui X."/>
            <person name="Yuan T."/>
            <person name="Jiang B."/>
            <person name="Yang W."/>
            <person name="Lam T.T.-Y."/>
            <person name="Chang Q."/>
            <person name="Ding S."/>
            <person name="Wang X."/>
            <person name="Zhu J."/>
            <person name="Ruan X."/>
            <person name="Zhao L."/>
            <person name="Wei J."/>
            <person name="Que T."/>
            <person name="Du C."/>
            <person name="Cheng J."/>
            <person name="Dai P."/>
            <person name="Han X."/>
            <person name="Huang E."/>
            <person name="Gao Y."/>
            <person name="Liu J."/>
            <person name="Shao H."/>
            <person name="Ye R."/>
            <person name="Li L."/>
            <person name="Wei W."/>
            <person name="Wang X."/>
            <person name="Wang C."/>
            <person name="Yang T."/>
            <person name="Huo Q."/>
            <person name="Li W."/>
            <person name="Guo W."/>
            <person name="Chen H."/>
            <person name="Zhou L."/>
            <person name="Ni X."/>
            <person name="Tian J."/>
            <person name="Zhou Y."/>
            <person name="Sheng Y."/>
            <person name="Liu T."/>
            <person name="Pan Y."/>
            <person name="Xia L."/>
            <person name="Li J."/>
            <person name="Zhao F."/>
            <person name="Cao W."/>
        </authorList>
    </citation>
    <scope>NUCLEOTIDE SEQUENCE</scope>
    <source>
        <strain evidence="1">Dsil-2018</strain>
    </source>
</reference>
<sequence length="87" mass="9437">MTRCTCCSIAAALAVRKVCTRILELYRTRSIFSMVLSDRLAVDACNRFAVPAARCSLSPASSEPLRAFALCVSLTVVLTLTPARPMK</sequence>
<evidence type="ECO:0000313" key="2">
    <source>
        <dbReference type="Proteomes" id="UP000821865"/>
    </source>
</evidence>
<organism evidence="1 2">
    <name type="scientific">Dermacentor silvarum</name>
    <name type="common">Tick</name>
    <dbReference type="NCBI Taxonomy" id="543639"/>
    <lineage>
        <taxon>Eukaryota</taxon>
        <taxon>Metazoa</taxon>
        <taxon>Ecdysozoa</taxon>
        <taxon>Arthropoda</taxon>
        <taxon>Chelicerata</taxon>
        <taxon>Arachnida</taxon>
        <taxon>Acari</taxon>
        <taxon>Parasitiformes</taxon>
        <taxon>Ixodida</taxon>
        <taxon>Ixodoidea</taxon>
        <taxon>Ixodidae</taxon>
        <taxon>Rhipicephalinae</taxon>
        <taxon>Dermacentor</taxon>
    </lineage>
</organism>
<proteinExistence type="predicted"/>
<dbReference type="EMBL" id="CM023477">
    <property type="protein sequence ID" value="KAH7937499.1"/>
    <property type="molecule type" value="Genomic_DNA"/>
</dbReference>
<name>A0ACB8C9F6_DERSI</name>
<gene>
    <name evidence="1" type="ORF">HPB49_012722</name>
</gene>
<comment type="caution">
    <text evidence="1">The sequence shown here is derived from an EMBL/GenBank/DDBJ whole genome shotgun (WGS) entry which is preliminary data.</text>
</comment>
<protein>
    <submittedName>
        <fullName evidence="1">Uncharacterized protein</fullName>
    </submittedName>
</protein>
<keyword evidence="2" id="KW-1185">Reference proteome</keyword>
<accession>A0ACB8C9F6</accession>
<evidence type="ECO:0000313" key="1">
    <source>
        <dbReference type="EMBL" id="KAH7937499.1"/>
    </source>
</evidence>
<dbReference type="Proteomes" id="UP000821865">
    <property type="component" value="Chromosome 8"/>
</dbReference>